<accession>A0ACC0A399</accession>
<dbReference type="EMBL" id="CM044707">
    <property type="protein sequence ID" value="KAI5654001.1"/>
    <property type="molecule type" value="Genomic_DNA"/>
</dbReference>
<sequence>MKKERGRKQGKFFYIEISIEKIIGKFLDQSIRMWRRTKTEWFRLLKTKRGCRLLIDFHAGARTSMKVPFQGRTTSRLLRYDLPSSSYKSYSLFIPIRCYDVPYSNSGDSRRSLALFTIAMIGAIVLTMHRTTKVERQDVFRRNAIDFRRTKMRRTTDPLTIY</sequence>
<gene>
    <name evidence="1" type="ORF">M9H77_31188</name>
</gene>
<dbReference type="Proteomes" id="UP001060085">
    <property type="component" value="Linkage Group LG07"/>
</dbReference>
<name>A0ACC0A399_CATRO</name>
<organism evidence="1 2">
    <name type="scientific">Catharanthus roseus</name>
    <name type="common">Madagascar periwinkle</name>
    <name type="synonym">Vinca rosea</name>
    <dbReference type="NCBI Taxonomy" id="4058"/>
    <lineage>
        <taxon>Eukaryota</taxon>
        <taxon>Viridiplantae</taxon>
        <taxon>Streptophyta</taxon>
        <taxon>Embryophyta</taxon>
        <taxon>Tracheophyta</taxon>
        <taxon>Spermatophyta</taxon>
        <taxon>Magnoliopsida</taxon>
        <taxon>eudicotyledons</taxon>
        <taxon>Gunneridae</taxon>
        <taxon>Pentapetalae</taxon>
        <taxon>asterids</taxon>
        <taxon>lamiids</taxon>
        <taxon>Gentianales</taxon>
        <taxon>Apocynaceae</taxon>
        <taxon>Rauvolfioideae</taxon>
        <taxon>Vinceae</taxon>
        <taxon>Catharanthinae</taxon>
        <taxon>Catharanthus</taxon>
    </lineage>
</organism>
<evidence type="ECO:0000313" key="2">
    <source>
        <dbReference type="Proteomes" id="UP001060085"/>
    </source>
</evidence>
<evidence type="ECO:0000313" key="1">
    <source>
        <dbReference type="EMBL" id="KAI5654001.1"/>
    </source>
</evidence>
<comment type="caution">
    <text evidence="1">The sequence shown here is derived from an EMBL/GenBank/DDBJ whole genome shotgun (WGS) entry which is preliminary data.</text>
</comment>
<proteinExistence type="predicted"/>
<protein>
    <submittedName>
        <fullName evidence="1">Uncharacterized protein</fullName>
    </submittedName>
</protein>
<reference evidence="2" key="1">
    <citation type="journal article" date="2023" name="Nat. Plants">
        <title>Single-cell RNA sequencing provides a high-resolution roadmap for understanding the multicellular compartmentation of specialized metabolism.</title>
        <authorList>
            <person name="Sun S."/>
            <person name="Shen X."/>
            <person name="Li Y."/>
            <person name="Li Y."/>
            <person name="Wang S."/>
            <person name="Li R."/>
            <person name="Zhang H."/>
            <person name="Shen G."/>
            <person name="Guo B."/>
            <person name="Wei J."/>
            <person name="Xu J."/>
            <person name="St-Pierre B."/>
            <person name="Chen S."/>
            <person name="Sun C."/>
        </authorList>
    </citation>
    <scope>NUCLEOTIDE SEQUENCE [LARGE SCALE GENOMIC DNA]</scope>
</reference>
<keyword evidence="2" id="KW-1185">Reference proteome</keyword>